<comment type="caution">
    <text evidence="2">The sequence shown here is derived from an EMBL/GenBank/DDBJ whole genome shotgun (WGS) entry which is preliminary data.</text>
</comment>
<dbReference type="SUPFAM" id="SSF50978">
    <property type="entry name" value="WD40 repeat-like"/>
    <property type="match status" value="1"/>
</dbReference>
<protein>
    <submittedName>
        <fullName evidence="2">Uncharacterized protein</fullName>
    </submittedName>
</protein>
<accession>A0ABR2K452</accession>
<dbReference type="PROSITE" id="PS50082">
    <property type="entry name" value="WD_REPEATS_2"/>
    <property type="match status" value="2"/>
</dbReference>
<dbReference type="InterPro" id="IPR001680">
    <property type="entry name" value="WD40_rpt"/>
</dbReference>
<evidence type="ECO:0000256" key="1">
    <source>
        <dbReference type="PROSITE-ProRule" id="PRU00221"/>
    </source>
</evidence>
<dbReference type="InterPro" id="IPR036322">
    <property type="entry name" value="WD40_repeat_dom_sf"/>
</dbReference>
<dbReference type="Pfam" id="PF00400">
    <property type="entry name" value="WD40"/>
    <property type="match status" value="4"/>
</dbReference>
<evidence type="ECO:0000313" key="2">
    <source>
        <dbReference type="EMBL" id="KAK8885706.1"/>
    </source>
</evidence>
<dbReference type="PANTHER" id="PTHR47822:SF2">
    <property type="entry name" value="F-BOX AND WD-40 DOMAIN PROTEIN 7"/>
    <property type="match status" value="1"/>
</dbReference>
<feature type="repeat" description="WD" evidence="1">
    <location>
        <begin position="160"/>
        <end position="199"/>
    </location>
</feature>
<feature type="repeat" description="WD" evidence="1">
    <location>
        <begin position="108"/>
        <end position="149"/>
    </location>
</feature>
<sequence>MSSKKDTGDERRFSADPLWRYETENGDGILHLSLSPNSQDLSLSQWNGNIVIVSSNTGRISYTIPFIDKNAVVNCSKFHPSNRLLLCSGTSGHVCICKYQTGNYMWSTHDSKDVTYSCAFSLNGDYFVTGGKEATIKVYDTETGKKTHSFSKDDESPLFHSSRIYCVINDPKDNNIFVSGGWDHRVIIWDVRQPDSVVHIGGPNICGDSVDIRSNQILTGSWRPKDQLELWDMKSLGLIKQSSFSKDDHCQIYSAKFASSSNFILAGGSDASYVRIFDSDLTHRERLGYFESPVTTVAAKPDGSIVFSASQDGKCFAFSNESQ</sequence>
<organism evidence="2 3">
    <name type="scientific">Tritrichomonas musculus</name>
    <dbReference type="NCBI Taxonomy" id="1915356"/>
    <lineage>
        <taxon>Eukaryota</taxon>
        <taxon>Metamonada</taxon>
        <taxon>Parabasalia</taxon>
        <taxon>Tritrichomonadida</taxon>
        <taxon>Tritrichomonadidae</taxon>
        <taxon>Tritrichomonas</taxon>
    </lineage>
</organism>
<gene>
    <name evidence="2" type="ORF">M9Y10_041158</name>
</gene>
<keyword evidence="3" id="KW-1185">Reference proteome</keyword>
<dbReference type="Gene3D" id="2.130.10.10">
    <property type="entry name" value="YVTN repeat-like/Quinoprotein amine dehydrogenase"/>
    <property type="match status" value="2"/>
</dbReference>
<dbReference type="EMBL" id="JAPFFF010000007">
    <property type="protein sequence ID" value="KAK8885706.1"/>
    <property type="molecule type" value="Genomic_DNA"/>
</dbReference>
<keyword evidence="1" id="KW-0853">WD repeat</keyword>
<reference evidence="2 3" key="1">
    <citation type="submission" date="2024-04" db="EMBL/GenBank/DDBJ databases">
        <title>Tritrichomonas musculus Genome.</title>
        <authorList>
            <person name="Alves-Ferreira E."/>
            <person name="Grigg M."/>
            <person name="Lorenzi H."/>
            <person name="Galac M."/>
        </authorList>
    </citation>
    <scope>NUCLEOTIDE SEQUENCE [LARGE SCALE GENOMIC DNA]</scope>
    <source>
        <strain evidence="2 3">EAF2021</strain>
    </source>
</reference>
<dbReference type="Proteomes" id="UP001470230">
    <property type="component" value="Unassembled WGS sequence"/>
</dbReference>
<proteinExistence type="predicted"/>
<evidence type="ECO:0000313" key="3">
    <source>
        <dbReference type="Proteomes" id="UP001470230"/>
    </source>
</evidence>
<dbReference type="SMART" id="SM00320">
    <property type="entry name" value="WD40"/>
    <property type="match status" value="5"/>
</dbReference>
<dbReference type="InterPro" id="IPR015943">
    <property type="entry name" value="WD40/YVTN_repeat-like_dom_sf"/>
</dbReference>
<dbReference type="PANTHER" id="PTHR47822">
    <property type="entry name" value="CARBOHYDRATE BINDING DOMAIN CONTAINING PROTEIN"/>
    <property type="match status" value="1"/>
</dbReference>
<name>A0ABR2K452_9EUKA</name>